<evidence type="ECO:0000313" key="2">
    <source>
        <dbReference type="Proteomes" id="UP001172457"/>
    </source>
</evidence>
<evidence type="ECO:0000313" key="1">
    <source>
        <dbReference type="EMBL" id="KAJ9559015.1"/>
    </source>
</evidence>
<protein>
    <submittedName>
        <fullName evidence="1">Uncharacterized protein</fullName>
    </submittedName>
</protein>
<name>A0AA38TQC0_9ASTR</name>
<dbReference type="EMBL" id="JARYMX010000003">
    <property type="protein sequence ID" value="KAJ9559015.1"/>
    <property type="molecule type" value="Genomic_DNA"/>
</dbReference>
<keyword evidence="2" id="KW-1185">Reference proteome</keyword>
<organism evidence="1 2">
    <name type="scientific">Centaurea solstitialis</name>
    <name type="common">yellow star-thistle</name>
    <dbReference type="NCBI Taxonomy" id="347529"/>
    <lineage>
        <taxon>Eukaryota</taxon>
        <taxon>Viridiplantae</taxon>
        <taxon>Streptophyta</taxon>
        <taxon>Embryophyta</taxon>
        <taxon>Tracheophyta</taxon>
        <taxon>Spermatophyta</taxon>
        <taxon>Magnoliopsida</taxon>
        <taxon>eudicotyledons</taxon>
        <taxon>Gunneridae</taxon>
        <taxon>Pentapetalae</taxon>
        <taxon>asterids</taxon>
        <taxon>campanulids</taxon>
        <taxon>Asterales</taxon>
        <taxon>Asteraceae</taxon>
        <taxon>Carduoideae</taxon>
        <taxon>Cardueae</taxon>
        <taxon>Centaureinae</taxon>
        <taxon>Centaurea</taxon>
    </lineage>
</organism>
<reference evidence="1" key="1">
    <citation type="submission" date="2023-03" db="EMBL/GenBank/DDBJ databases">
        <title>Chromosome-scale reference genome and RAD-based genetic map of yellow starthistle (Centaurea solstitialis) reveal putative structural variation and QTLs associated with invader traits.</title>
        <authorList>
            <person name="Reatini B."/>
            <person name="Cang F.A."/>
            <person name="Jiang Q."/>
            <person name="Mckibben M.T.W."/>
            <person name="Barker M.S."/>
            <person name="Rieseberg L.H."/>
            <person name="Dlugosch K.M."/>
        </authorList>
    </citation>
    <scope>NUCLEOTIDE SEQUENCE</scope>
    <source>
        <strain evidence="1">CAN-66</strain>
        <tissue evidence="1">Leaf</tissue>
    </source>
</reference>
<sequence length="187" mass="20120">MAKAVAPMPMMEISRGVKKEFVERVCEVDDDISSIAIDACHAYRGAGFSGHGGFCNAIDGIEDSILLKQQNYAKILEDDIVTGTPSTVEWIEASGSPSATIKPSGTPWYTAVATFGCKGTKVGGSLLKMVCSKPGSSRVQLDCRIPEVDEQANGATRWSNLIMKKISIFIGRVVKERIPIHLVLDSS</sequence>
<dbReference type="Proteomes" id="UP001172457">
    <property type="component" value="Chromosome 3"/>
</dbReference>
<comment type="caution">
    <text evidence="1">The sequence shown here is derived from an EMBL/GenBank/DDBJ whole genome shotgun (WGS) entry which is preliminary data.</text>
</comment>
<gene>
    <name evidence="1" type="ORF">OSB04_013629</name>
</gene>
<accession>A0AA38TQC0</accession>
<dbReference type="AlphaFoldDB" id="A0AA38TQC0"/>
<proteinExistence type="predicted"/>